<evidence type="ECO:0000256" key="18">
    <source>
        <dbReference type="RuleBase" id="RU362099"/>
    </source>
</evidence>
<protein>
    <recommendedName>
        <fullName evidence="18">Sodium/potassium-transporting ATPase subunit beta</fullName>
    </recommendedName>
</protein>
<accession>A0AAV7CNH5</accession>
<keyword evidence="9" id="KW-0630">Potassium</keyword>
<evidence type="ECO:0000256" key="13">
    <source>
        <dbReference type="ARBA" id="ARBA00023136"/>
    </source>
</evidence>
<dbReference type="InterPro" id="IPR000402">
    <property type="entry name" value="Na/K_ATPase_sub_beta"/>
</dbReference>
<organism evidence="19 20">
    <name type="scientific">Engystomops pustulosus</name>
    <name type="common">Tungara frog</name>
    <name type="synonym">Physalaemus pustulosus</name>
    <dbReference type="NCBI Taxonomy" id="76066"/>
    <lineage>
        <taxon>Eukaryota</taxon>
        <taxon>Metazoa</taxon>
        <taxon>Chordata</taxon>
        <taxon>Craniata</taxon>
        <taxon>Vertebrata</taxon>
        <taxon>Euteleostomi</taxon>
        <taxon>Amphibia</taxon>
        <taxon>Batrachia</taxon>
        <taxon>Anura</taxon>
        <taxon>Neobatrachia</taxon>
        <taxon>Hyloidea</taxon>
        <taxon>Leptodactylidae</taxon>
        <taxon>Leiuperinae</taxon>
        <taxon>Engystomops</taxon>
    </lineage>
</organism>
<keyword evidence="5" id="KW-0633">Potassium transport</keyword>
<dbReference type="GO" id="GO:0007155">
    <property type="term" value="P:cell adhesion"/>
    <property type="evidence" value="ECO:0007669"/>
    <property type="project" value="UniProtKB-KW"/>
</dbReference>
<dbReference type="Pfam" id="PF00287">
    <property type="entry name" value="Na_K-ATPase"/>
    <property type="match status" value="1"/>
</dbReference>
<evidence type="ECO:0000256" key="3">
    <source>
        <dbReference type="ARBA" id="ARBA00022448"/>
    </source>
</evidence>
<dbReference type="GO" id="GO:0006883">
    <property type="term" value="P:intracellular sodium ion homeostasis"/>
    <property type="evidence" value="ECO:0007669"/>
    <property type="project" value="TreeGrafter"/>
</dbReference>
<comment type="similarity">
    <text evidence="2 18">Belongs to the X(+)/potassium ATPases subunit beta family.</text>
</comment>
<keyword evidence="20" id="KW-1185">Reference proteome</keyword>
<dbReference type="GO" id="GO:0001671">
    <property type="term" value="F:ATPase activator activity"/>
    <property type="evidence" value="ECO:0007669"/>
    <property type="project" value="TreeGrafter"/>
</dbReference>
<evidence type="ECO:0000256" key="4">
    <source>
        <dbReference type="ARBA" id="ARBA00022475"/>
    </source>
</evidence>
<evidence type="ECO:0000256" key="8">
    <source>
        <dbReference type="ARBA" id="ARBA00022889"/>
    </source>
</evidence>
<keyword evidence="7" id="KW-0375">Hydrogen ion transport</keyword>
<keyword evidence="4" id="KW-1003">Cell membrane</keyword>
<dbReference type="Gene3D" id="2.60.40.1660">
    <property type="entry name" value="Na, k-atpase alpha subunit"/>
    <property type="match status" value="1"/>
</dbReference>
<dbReference type="PANTHER" id="PTHR11523">
    <property type="entry name" value="SODIUM/POTASSIUM-DEPENDENT ATPASE BETA SUBUNIT"/>
    <property type="match status" value="1"/>
</dbReference>
<dbReference type="GO" id="GO:0005890">
    <property type="term" value="C:sodium:potassium-exchanging ATPase complex"/>
    <property type="evidence" value="ECO:0007669"/>
    <property type="project" value="InterPro"/>
</dbReference>
<evidence type="ECO:0000256" key="2">
    <source>
        <dbReference type="ARBA" id="ARBA00005876"/>
    </source>
</evidence>
<evidence type="ECO:0000256" key="1">
    <source>
        <dbReference type="ARBA" id="ARBA00004655"/>
    </source>
</evidence>
<evidence type="ECO:0000256" key="7">
    <source>
        <dbReference type="ARBA" id="ARBA00022781"/>
    </source>
</evidence>
<keyword evidence="11 18" id="KW-1133">Transmembrane helix</keyword>
<dbReference type="NCBIfam" id="TIGR01107">
    <property type="entry name" value="Na_K_ATPase_bet"/>
    <property type="match status" value="1"/>
</dbReference>
<evidence type="ECO:0000313" key="19">
    <source>
        <dbReference type="EMBL" id="KAG8586662.1"/>
    </source>
</evidence>
<comment type="function">
    <text evidence="18">This is the non-catalytic component of the active enzyme, which catalyzes the hydrolysis of ATP coupled with the exchange of Na(+) and K(+) ions across the plasma membrane.</text>
</comment>
<dbReference type="AlphaFoldDB" id="A0AAV7CNH5"/>
<evidence type="ECO:0000256" key="16">
    <source>
        <dbReference type="ARBA" id="ARBA00046158"/>
    </source>
</evidence>
<evidence type="ECO:0000256" key="12">
    <source>
        <dbReference type="ARBA" id="ARBA00023065"/>
    </source>
</evidence>
<evidence type="ECO:0000256" key="11">
    <source>
        <dbReference type="ARBA" id="ARBA00022989"/>
    </source>
</evidence>
<feature type="transmembrane region" description="Helical" evidence="18">
    <location>
        <begin position="37"/>
        <end position="60"/>
    </location>
</feature>
<dbReference type="InterPro" id="IPR038702">
    <property type="entry name" value="Na/K_ATPase_sub_beta_sf"/>
</dbReference>
<keyword evidence="13 18" id="KW-0472">Membrane</keyword>
<evidence type="ECO:0000256" key="17">
    <source>
        <dbReference type="ARBA" id="ARBA00047115"/>
    </source>
</evidence>
<gene>
    <name evidence="19" type="ORF">GDO81_005443</name>
</gene>
<keyword evidence="14" id="KW-1015">Disulfide bond</keyword>
<keyword evidence="10" id="KW-0735">Signal-anchor</keyword>
<comment type="function">
    <text evidence="16">The beta subunit of the gastric H(+)/K(+) ATPase pump which transports H(+) ions in exchange for K(+) ions across the apical membrane of parietal cells. Plays a structural and regulatory role in the assembly and membrane targeting of a functionally active pump. Within a transport cycle, the transfer of a H(+) ion across the membrane is coupled to ATP hydrolysis and is associated with a transient phosphorylation of the alpha subunit that shifts the pump conformation from inward-facing (E1) to outward-facing state (E2). Interacts with the phosphorylation domain of the alpha subunit and functions as a ratchet, stabilizing the lumenal-open E2 conformation and preventing the reverse reaction of the transport cycle.</text>
</comment>
<keyword evidence="8" id="KW-0130">Cell adhesion</keyword>
<comment type="subunit">
    <text evidence="17">The ATPase pump is composed of two subunits: alpha (catalytic) and beta (regulatory). Interacts with alpha subunit ATP12A; this interaction is required for the formation of a functionally active pump and targeting at the plasma membrane. Interacts (via N-terminus) with alpha subunit ATP4A (via the P-domain).</text>
</comment>
<comment type="subcellular location">
    <subcellularLocation>
        <location evidence="1">Apical cell membrane</location>
        <topology evidence="1">Single-pass type II membrane protein</topology>
    </subcellularLocation>
    <subcellularLocation>
        <location evidence="18">Membrane</location>
    </subcellularLocation>
</comment>
<evidence type="ECO:0000256" key="14">
    <source>
        <dbReference type="ARBA" id="ARBA00023157"/>
    </source>
</evidence>
<keyword evidence="6 18" id="KW-0812">Transmembrane</keyword>
<dbReference type="EMBL" id="WNYA01000002">
    <property type="protein sequence ID" value="KAG8586662.1"/>
    <property type="molecule type" value="Genomic_DNA"/>
</dbReference>
<dbReference type="GO" id="GO:0036376">
    <property type="term" value="P:sodium ion export across plasma membrane"/>
    <property type="evidence" value="ECO:0007669"/>
    <property type="project" value="TreeGrafter"/>
</dbReference>
<dbReference type="Proteomes" id="UP000824782">
    <property type="component" value="Unassembled WGS sequence"/>
</dbReference>
<evidence type="ECO:0000256" key="5">
    <source>
        <dbReference type="ARBA" id="ARBA00022538"/>
    </source>
</evidence>
<evidence type="ECO:0000256" key="6">
    <source>
        <dbReference type="ARBA" id="ARBA00022692"/>
    </source>
</evidence>
<dbReference type="PROSITE" id="PS00390">
    <property type="entry name" value="ATPASE_NA_K_BETA_1"/>
    <property type="match status" value="1"/>
</dbReference>
<reference evidence="19" key="1">
    <citation type="thesis" date="2020" institute="ProQuest LLC" country="789 East Eisenhower Parkway, Ann Arbor, MI, USA">
        <title>Comparative Genomics and Chromosome Evolution.</title>
        <authorList>
            <person name="Mudd A.B."/>
        </authorList>
    </citation>
    <scope>NUCLEOTIDE SEQUENCE</scope>
    <source>
        <strain evidence="19">237g6f4</strain>
        <tissue evidence="19">Blood</tissue>
    </source>
</reference>
<keyword evidence="12 18" id="KW-0406">Ion transport</keyword>
<dbReference type="GO" id="GO:0016324">
    <property type="term" value="C:apical plasma membrane"/>
    <property type="evidence" value="ECO:0007669"/>
    <property type="project" value="UniProtKB-SubCell"/>
</dbReference>
<keyword evidence="15" id="KW-0325">Glycoprotein</keyword>
<proteinExistence type="inferred from homology"/>
<comment type="caution">
    <text evidence="19">The sequence shown here is derived from an EMBL/GenBank/DDBJ whole genome shotgun (WGS) entry which is preliminary data.</text>
</comment>
<name>A0AAV7CNH5_ENGPU</name>
<evidence type="ECO:0000256" key="10">
    <source>
        <dbReference type="ARBA" id="ARBA00022968"/>
    </source>
</evidence>
<dbReference type="GO" id="GO:1990573">
    <property type="term" value="P:potassium ion import across plasma membrane"/>
    <property type="evidence" value="ECO:0007669"/>
    <property type="project" value="TreeGrafter"/>
</dbReference>
<keyword evidence="3 18" id="KW-0813">Transport</keyword>
<evidence type="ECO:0000256" key="9">
    <source>
        <dbReference type="ARBA" id="ARBA00022958"/>
    </source>
</evidence>
<dbReference type="PANTHER" id="PTHR11523:SF11">
    <property type="entry name" value="POTASSIUM-TRANSPORTING ATPASE SUBUNIT BETA"/>
    <property type="match status" value="1"/>
</dbReference>
<dbReference type="GO" id="GO:0030007">
    <property type="term" value="P:intracellular potassium ion homeostasis"/>
    <property type="evidence" value="ECO:0007669"/>
    <property type="project" value="TreeGrafter"/>
</dbReference>
<evidence type="ECO:0000256" key="15">
    <source>
        <dbReference type="ARBA" id="ARBA00023180"/>
    </source>
</evidence>
<dbReference type="GO" id="GO:1902600">
    <property type="term" value="P:proton transmembrane transport"/>
    <property type="evidence" value="ECO:0007669"/>
    <property type="project" value="UniProtKB-KW"/>
</dbReference>
<sequence length="287" mass="33292">MATFNEKRTCSERMQNFGRFVWNPDTGELMGRTLIKWVYISLYYVAFYIVMIGLFALSIYSLMKTISPYEPDYQDMIQYPGVTIRPDVYGDDGIRLIYNASEEKSYSGIVKMIRNFLSVYNKTTQQEMMNKDCSNVSDVKQLLMAGERLKYACEFTTDMLGNCSYEKDKTFGYASGQPCLFLKLNRIINFIPDNKTSPTIRCYSKKEGELQEVEYFPNDAFGAQYFPYYGRKTQPNYTNPLVAVKILKIMYNTEMEIVCRANGSHIISDNPHDPYEGKVTFKLNIQK</sequence>
<evidence type="ECO:0000313" key="20">
    <source>
        <dbReference type="Proteomes" id="UP000824782"/>
    </source>
</evidence>
<dbReference type="FunFam" id="1.20.5.170:FF:000061">
    <property type="entry name" value="Sodium/potassium-transporting ATPase subunit beta"/>
    <property type="match status" value="1"/>
</dbReference>